<reference evidence="1" key="2">
    <citation type="journal article" date="2015" name="Data Brief">
        <title>Shoot transcriptome of the giant reed, Arundo donax.</title>
        <authorList>
            <person name="Barrero R.A."/>
            <person name="Guerrero F.D."/>
            <person name="Moolhuijzen P."/>
            <person name="Goolsby J.A."/>
            <person name="Tidwell J."/>
            <person name="Bellgard S.E."/>
            <person name="Bellgard M.I."/>
        </authorList>
    </citation>
    <scope>NUCLEOTIDE SEQUENCE</scope>
    <source>
        <tissue evidence="1">Shoot tissue taken approximately 20 cm above the soil surface</tissue>
    </source>
</reference>
<protein>
    <submittedName>
        <fullName evidence="1">Uncharacterized protein</fullName>
    </submittedName>
</protein>
<evidence type="ECO:0000313" key="1">
    <source>
        <dbReference type="EMBL" id="JAD87802.1"/>
    </source>
</evidence>
<dbReference type="AlphaFoldDB" id="A0A0A9DVJ7"/>
<dbReference type="EMBL" id="GBRH01210093">
    <property type="protein sequence ID" value="JAD87802.1"/>
    <property type="molecule type" value="Transcribed_RNA"/>
</dbReference>
<name>A0A0A9DVJ7_ARUDO</name>
<accession>A0A0A9DVJ7</accession>
<organism evidence="1">
    <name type="scientific">Arundo donax</name>
    <name type="common">Giant reed</name>
    <name type="synonym">Donax arundinaceus</name>
    <dbReference type="NCBI Taxonomy" id="35708"/>
    <lineage>
        <taxon>Eukaryota</taxon>
        <taxon>Viridiplantae</taxon>
        <taxon>Streptophyta</taxon>
        <taxon>Embryophyta</taxon>
        <taxon>Tracheophyta</taxon>
        <taxon>Spermatophyta</taxon>
        <taxon>Magnoliopsida</taxon>
        <taxon>Liliopsida</taxon>
        <taxon>Poales</taxon>
        <taxon>Poaceae</taxon>
        <taxon>PACMAD clade</taxon>
        <taxon>Arundinoideae</taxon>
        <taxon>Arundineae</taxon>
        <taxon>Arundo</taxon>
    </lineage>
</organism>
<reference evidence="1" key="1">
    <citation type="submission" date="2014-09" db="EMBL/GenBank/DDBJ databases">
        <authorList>
            <person name="Magalhaes I.L.F."/>
            <person name="Oliveira U."/>
            <person name="Santos F.R."/>
            <person name="Vidigal T.H.D.A."/>
            <person name="Brescovit A.D."/>
            <person name="Santos A.J."/>
        </authorList>
    </citation>
    <scope>NUCLEOTIDE SEQUENCE</scope>
    <source>
        <tissue evidence="1">Shoot tissue taken approximately 20 cm above the soil surface</tissue>
    </source>
</reference>
<sequence length="19" mass="2161">MKIVGIDSLNPSLCWNRIT</sequence>
<proteinExistence type="predicted"/>